<name>A0A2G6Q701_9BACI</name>
<dbReference type="Proteomes" id="UP000228484">
    <property type="component" value="Unassembled WGS sequence"/>
</dbReference>
<keyword evidence="1" id="KW-0812">Transmembrane</keyword>
<keyword evidence="3" id="KW-1185">Reference proteome</keyword>
<reference evidence="2 3" key="1">
    <citation type="submission" date="2017-09" db="EMBL/GenBank/DDBJ databases">
        <title>Biocontrol bacteria screening and application from spent mushroom substrate.</title>
        <authorList>
            <person name="Sun X."/>
        </authorList>
    </citation>
    <scope>NUCLEOTIDE SEQUENCE [LARGE SCALE GENOMIC DNA]</scope>
    <source>
        <strain evidence="2 3">100374</strain>
    </source>
</reference>
<comment type="caution">
    <text evidence="2">The sequence shown here is derived from an EMBL/GenBank/DDBJ whole genome shotgun (WGS) entry which is preliminary data.</text>
</comment>
<accession>A0A2G6Q701</accession>
<feature type="transmembrane region" description="Helical" evidence="1">
    <location>
        <begin position="6"/>
        <end position="23"/>
    </location>
</feature>
<evidence type="ECO:0000313" key="3">
    <source>
        <dbReference type="Proteomes" id="UP000228484"/>
    </source>
</evidence>
<evidence type="ECO:0000313" key="2">
    <source>
        <dbReference type="EMBL" id="PIE92561.1"/>
    </source>
</evidence>
<keyword evidence="1" id="KW-1133">Transmembrane helix</keyword>
<organism evidence="2 3">
    <name type="scientific">Bacillus fungorum</name>
    <dbReference type="NCBI Taxonomy" id="2039284"/>
    <lineage>
        <taxon>Bacteria</taxon>
        <taxon>Bacillati</taxon>
        <taxon>Bacillota</taxon>
        <taxon>Bacilli</taxon>
        <taxon>Bacillales</taxon>
        <taxon>Bacillaceae</taxon>
        <taxon>Bacillus</taxon>
    </lineage>
</organism>
<sequence length="56" mass="6763">MSFGTPVHSHMNLLLFVFYMIIIKHKVNKYLYFSTRIVQNIPLHIIKILFIPFHFT</sequence>
<protein>
    <submittedName>
        <fullName evidence="2">Uncharacterized protein</fullName>
    </submittedName>
</protein>
<dbReference type="AlphaFoldDB" id="A0A2G6Q701"/>
<gene>
    <name evidence="2" type="ORF">CO726_25780</name>
</gene>
<keyword evidence="1" id="KW-0472">Membrane</keyword>
<proteinExistence type="predicted"/>
<evidence type="ECO:0000256" key="1">
    <source>
        <dbReference type="SAM" id="Phobius"/>
    </source>
</evidence>
<dbReference type="EMBL" id="NWUW01000030">
    <property type="protein sequence ID" value="PIE92561.1"/>
    <property type="molecule type" value="Genomic_DNA"/>
</dbReference>